<evidence type="ECO:0000313" key="2">
    <source>
        <dbReference type="EMBL" id="CAB5064881.1"/>
    </source>
</evidence>
<proteinExistence type="predicted"/>
<organism evidence="2">
    <name type="scientific">freshwater metagenome</name>
    <dbReference type="NCBI Taxonomy" id="449393"/>
    <lineage>
        <taxon>unclassified sequences</taxon>
        <taxon>metagenomes</taxon>
        <taxon>ecological metagenomes</taxon>
    </lineage>
</organism>
<reference evidence="2" key="1">
    <citation type="submission" date="2020-05" db="EMBL/GenBank/DDBJ databases">
        <authorList>
            <person name="Chiriac C."/>
            <person name="Salcher M."/>
            <person name="Ghai R."/>
            <person name="Kavagutti S V."/>
        </authorList>
    </citation>
    <scope>NUCLEOTIDE SEQUENCE</scope>
</reference>
<feature type="region of interest" description="Disordered" evidence="1">
    <location>
        <begin position="71"/>
        <end position="90"/>
    </location>
</feature>
<sequence>MQSAAAVVSTAASSVFEEQAFNVNARTAAAEIAIIFLSFIPYPFGFNNHPCGDYRPDFGVLEGSCLSPRLPSLARSSPGAPHRGGGLPFS</sequence>
<evidence type="ECO:0000256" key="1">
    <source>
        <dbReference type="SAM" id="MobiDB-lite"/>
    </source>
</evidence>
<gene>
    <name evidence="2" type="ORF">UFOPK4366_00726</name>
</gene>
<dbReference type="EMBL" id="CAFBQS010000134">
    <property type="protein sequence ID" value="CAB5064881.1"/>
    <property type="molecule type" value="Genomic_DNA"/>
</dbReference>
<protein>
    <submittedName>
        <fullName evidence="2">Unannotated protein</fullName>
    </submittedName>
</protein>
<name>A0A6J7UG78_9ZZZZ</name>
<dbReference type="AlphaFoldDB" id="A0A6J7UG78"/>
<accession>A0A6J7UG78</accession>